<dbReference type="Proteomes" id="UP000242972">
    <property type="component" value="Unassembled WGS sequence"/>
</dbReference>
<reference evidence="1 2" key="1">
    <citation type="journal article" date="2014" name="BMC Genomics">
        <title>Comparison of environmental and isolate Sulfobacillus genomes reveals diverse carbon, sulfur, nitrogen, and hydrogen metabolisms.</title>
        <authorList>
            <person name="Justice N.B."/>
            <person name="Norman A."/>
            <person name="Brown C.T."/>
            <person name="Singh A."/>
            <person name="Thomas B.C."/>
            <person name="Banfield J.F."/>
        </authorList>
    </citation>
    <scope>NUCLEOTIDE SEQUENCE [LARGE SCALE GENOMIC DNA]</scope>
    <source>
        <strain evidence="1">AMDSBA4</strain>
    </source>
</reference>
<dbReference type="AlphaFoldDB" id="A0A2T2XAY6"/>
<dbReference type="EMBL" id="PXYW01000059">
    <property type="protein sequence ID" value="PSR31630.1"/>
    <property type="molecule type" value="Genomic_DNA"/>
</dbReference>
<protein>
    <submittedName>
        <fullName evidence="1">DNA primase</fullName>
    </submittedName>
</protein>
<gene>
    <name evidence="1" type="ORF">C7B46_16490</name>
</gene>
<sequence>MLEHRQLADIQRTWDLIAVPQAVVEVRVLQHGQPPRIGRFTDRDAFSAVIKTADALDDVAGIYITLNPIKKDAPWTGRLNVLRSSKAAKDPDIAYRRWLLVDCDPKRPAKTNATQWEREQAFAKAGEIGRALQQIGWPDPVQAASGNGAHLLYRLDDWPNTVQSTQRVQWILQTLAARFSDDAVDVDCSVFNASRISKVYGTIPKKGQATPDRPWWPAVIAAIPQPLRPLPVDALRWIASWAPSETPRPVRRTPQISAHHQGAGWTRDLGSVLNRLASWGIDILNDGEPMPDGRTKILITCPWQSDHSTDPTPTECAVFWQPSGQLGFHCFHAHCAGRGWKEFRLAVTPSNAIDASIFQVSGGRENGRI</sequence>
<proteinExistence type="predicted"/>
<accession>A0A2T2XAY6</accession>
<evidence type="ECO:0000313" key="2">
    <source>
        <dbReference type="Proteomes" id="UP000242972"/>
    </source>
</evidence>
<organism evidence="1 2">
    <name type="scientific">Sulfobacillus benefaciens</name>
    <dbReference type="NCBI Taxonomy" id="453960"/>
    <lineage>
        <taxon>Bacteria</taxon>
        <taxon>Bacillati</taxon>
        <taxon>Bacillota</taxon>
        <taxon>Clostridia</taxon>
        <taxon>Eubacteriales</taxon>
        <taxon>Clostridiales Family XVII. Incertae Sedis</taxon>
        <taxon>Sulfobacillus</taxon>
    </lineage>
</organism>
<comment type="caution">
    <text evidence="1">The sequence shown here is derived from an EMBL/GenBank/DDBJ whole genome shotgun (WGS) entry which is preliminary data.</text>
</comment>
<evidence type="ECO:0000313" key="1">
    <source>
        <dbReference type="EMBL" id="PSR31630.1"/>
    </source>
</evidence>
<name>A0A2T2XAY6_9FIRM</name>